<evidence type="ECO:0000256" key="9">
    <source>
        <dbReference type="NCBIfam" id="TIGR03810"/>
    </source>
</evidence>
<keyword evidence="8 10" id="KW-0472">Membrane</keyword>
<comment type="caution">
    <text evidence="11">The sequence shown here is derived from an EMBL/GenBank/DDBJ whole genome shotgun (WGS) entry which is preliminary data.</text>
</comment>
<dbReference type="InterPro" id="IPR002293">
    <property type="entry name" value="AA/rel_permease1"/>
</dbReference>
<dbReference type="PANTHER" id="PTHR42770">
    <property type="entry name" value="AMINO ACID TRANSPORTER-RELATED"/>
    <property type="match status" value="1"/>
</dbReference>
<evidence type="ECO:0000313" key="12">
    <source>
        <dbReference type="Proteomes" id="UP000623967"/>
    </source>
</evidence>
<evidence type="ECO:0000256" key="7">
    <source>
        <dbReference type="ARBA" id="ARBA00022989"/>
    </source>
</evidence>
<feature type="transmembrane region" description="Helical" evidence="10">
    <location>
        <begin position="27"/>
        <end position="46"/>
    </location>
</feature>
<dbReference type="NCBIfam" id="TIGR03810">
    <property type="entry name" value="arg_ornith_anti"/>
    <property type="match status" value="1"/>
</dbReference>
<dbReference type="PANTHER" id="PTHR42770:SF4">
    <property type="entry name" value="ARGININE_ORNITHINE ANTIPORTER-RELATED"/>
    <property type="match status" value="1"/>
</dbReference>
<dbReference type="Proteomes" id="UP000623967">
    <property type="component" value="Unassembled WGS sequence"/>
</dbReference>
<comment type="subcellular location">
    <subcellularLocation>
        <location evidence="1">Cell membrane</location>
        <topology evidence="1">Multi-pass membrane protein</topology>
    </subcellularLocation>
</comment>
<gene>
    <name evidence="11" type="primary">arcD</name>
    <name evidence="11" type="ORF">JK635_17955</name>
</gene>
<name>A0ABS1TRX8_9BACI</name>
<keyword evidence="5 10" id="KW-0812">Transmembrane</keyword>
<keyword evidence="6" id="KW-0029">Amino-acid transport</keyword>
<comment type="similarity">
    <text evidence="2">Belongs to the amino acid-polyamine-organocation (APC) superfamily. Basic amino acid/polyamine antiporter (APA) (TC 2.A.3.2) family.</text>
</comment>
<evidence type="ECO:0000256" key="2">
    <source>
        <dbReference type="ARBA" id="ARBA00008220"/>
    </source>
</evidence>
<evidence type="ECO:0000256" key="1">
    <source>
        <dbReference type="ARBA" id="ARBA00004651"/>
    </source>
</evidence>
<evidence type="ECO:0000256" key="8">
    <source>
        <dbReference type="ARBA" id="ARBA00023136"/>
    </source>
</evidence>
<dbReference type="InterPro" id="IPR022461">
    <property type="entry name" value="Arg/Orn_antiprt_ArcD"/>
</dbReference>
<protein>
    <recommendedName>
        <fullName evidence="9">Arginine-ornithine antiporter</fullName>
    </recommendedName>
</protein>
<evidence type="ECO:0000256" key="4">
    <source>
        <dbReference type="ARBA" id="ARBA00022475"/>
    </source>
</evidence>
<evidence type="ECO:0000256" key="10">
    <source>
        <dbReference type="SAM" id="Phobius"/>
    </source>
</evidence>
<dbReference type="EMBL" id="JAESWB010000278">
    <property type="protein sequence ID" value="MBL4954052.1"/>
    <property type="molecule type" value="Genomic_DNA"/>
</dbReference>
<keyword evidence="12" id="KW-1185">Reference proteome</keyword>
<feature type="transmembrane region" description="Helical" evidence="10">
    <location>
        <begin position="222"/>
        <end position="240"/>
    </location>
</feature>
<feature type="transmembrane region" description="Helical" evidence="10">
    <location>
        <begin position="464"/>
        <end position="484"/>
    </location>
</feature>
<proteinExistence type="inferred from homology"/>
<keyword evidence="4" id="KW-1003">Cell membrane</keyword>
<sequence>MSNTTETPVNQSAEAGQATGQTKKIGLLPLTALVISSSIGGGIFGIPSDLASGAAPGPALIAWTIVGFGILMLSLCFNNLMKKRPDLEGIFSYAEEGFGKFGGFISGWGYWLSAWLGNVAFATMIMSAFGYFFPIFKGGQNVPSIIAASMIMWGLTYIVNRGVESATILNTIITICKLIPLFVFIIIGIFAFKFDIFTANFWGHVTANIDNGSIFNQVKNCMMVMMWVFVGIEGASILSARAKKKSDAGKATVLGLIGLLVIYVLASIIPYGLMSQSDIAALDQPSIGFIFEKVVGPWGAALINLGLIISLLGCWLSWTMLPGETTLLMSKRELLPKVFGKTNKANAPTFSLVVTAALIQVFVFTFLFTEKAYNFAYSLCTAAILICYLFVALYQVKLSYQNRSQKGEIGQLIIGICALVFQVWAILSSGLSYTLLCFMAYIPGIFFFIKARKEHGATKALSKNEWVAAAVITVGAIAAVFLIATGQVQI</sequence>
<evidence type="ECO:0000256" key="6">
    <source>
        <dbReference type="ARBA" id="ARBA00022970"/>
    </source>
</evidence>
<feature type="transmembrane region" description="Helical" evidence="10">
    <location>
        <begin position="375"/>
        <end position="396"/>
    </location>
</feature>
<feature type="transmembrane region" description="Helical" evidence="10">
    <location>
        <begin position="252"/>
        <end position="273"/>
    </location>
</feature>
<accession>A0ABS1TRX8</accession>
<evidence type="ECO:0000256" key="5">
    <source>
        <dbReference type="ARBA" id="ARBA00022692"/>
    </source>
</evidence>
<dbReference type="Gene3D" id="1.20.1740.10">
    <property type="entry name" value="Amino acid/polyamine transporter I"/>
    <property type="match status" value="1"/>
</dbReference>
<feature type="transmembrane region" description="Helical" evidence="10">
    <location>
        <begin position="142"/>
        <end position="160"/>
    </location>
</feature>
<dbReference type="PIRSF" id="PIRSF006060">
    <property type="entry name" value="AA_transporter"/>
    <property type="match status" value="1"/>
</dbReference>
<feature type="transmembrane region" description="Helical" evidence="10">
    <location>
        <begin position="408"/>
        <end position="427"/>
    </location>
</feature>
<feature type="transmembrane region" description="Helical" evidence="10">
    <location>
        <begin position="110"/>
        <end position="136"/>
    </location>
</feature>
<feature type="transmembrane region" description="Helical" evidence="10">
    <location>
        <begin position="298"/>
        <end position="321"/>
    </location>
</feature>
<organism evidence="11 12">
    <name type="scientific">Neobacillus paridis</name>
    <dbReference type="NCBI Taxonomy" id="2803862"/>
    <lineage>
        <taxon>Bacteria</taxon>
        <taxon>Bacillati</taxon>
        <taxon>Bacillota</taxon>
        <taxon>Bacilli</taxon>
        <taxon>Bacillales</taxon>
        <taxon>Bacillaceae</taxon>
        <taxon>Neobacillus</taxon>
    </lineage>
</organism>
<dbReference type="Pfam" id="PF13520">
    <property type="entry name" value="AA_permease_2"/>
    <property type="match status" value="1"/>
</dbReference>
<dbReference type="InterPro" id="IPR050367">
    <property type="entry name" value="APC_superfamily"/>
</dbReference>
<feature type="transmembrane region" description="Helical" evidence="10">
    <location>
        <begin position="433"/>
        <end position="452"/>
    </location>
</feature>
<evidence type="ECO:0000256" key="3">
    <source>
        <dbReference type="ARBA" id="ARBA00022448"/>
    </source>
</evidence>
<keyword evidence="7 10" id="KW-1133">Transmembrane helix</keyword>
<dbReference type="NCBIfam" id="TIGR00905">
    <property type="entry name" value="2A0302"/>
    <property type="match status" value="1"/>
</dbReference>
<evidence type="ECO:0000313" key="11">
    <source>
        <dbReference type="EMBL" id="MBL4954052.1"/>
    </source>
</evidence>
<dbReference type="RefSeq" id="WP_202655313.1">
    <property type="nucleotide sequence ID" value="NZ_JAESWB010000278.1"/>
</dbReference>
<keyword evidence="3" id="KW-0813">Transport</keyword>
<feature type="transmembrane region" description="Helical" evidence="10">
    <location>
        <begin position="172"/>
        <end position="192"/>
    </location>
</feature>
<dbReference type="InterPro" id="IPR004754">
    <property type="entry name" value="Amino_acid_antiprt"/>
</dbReference>
<reference evidence="11 12" key="1">
    <citation type="submission" date="2021-01" db="EMBL/GenBank/DDBJ databases">
        <title>Genome public.</title>
        <authorList>
            <person name="Liu C."/>
            <person name="Sun Q."/>
        </authorList>
    </citation>
    <scope>NUCLEOTIDE SEQUENCE [LARGE SCALE GENOMIC DNA]</scope>
    <source>
        <strain evidence="11 12">YIM B02564</strain>
    </source>
</reference>
<feature type="transmembrane region" description="Helical" evidence="10">
    <location>
        <begin position="58"/>
        <end position="77"/>
    </location>
</feature>
<feature type="transmembrane region" description="Helical" evidence="10">
    <location>
        <begin position="350"/>
        <end position="369"/>
    </location>
</feature>